<dbReference type="Gene3D" id="3.90.550.10">
    <property type="entry name" value="Spore Coat Polysaccharide Biosynthesis Protein SpsA, Chain A"/>
    <property type="match status" value="1"/>
</dbReference>
<dbReference type="Proteomes" id="UP000185744">
    <property type="component" value="Unassembled WGS sequence"/>
</dbReference>
<keyword evidence="1" id="KW-0812">Transmembrane</keyword>
<gene>
    <name evidence="3" type="ORF">BTN85_2040</name>
</gene>
<dbReference type="PANTHER" id="PTHR43685">
    <property type="entry name" value="GLYCOSYLTRANSFERASE"/>
    <property type="match status" value="1"/>
</dbReference>
<keyword evidence="4" id="KW-1185">Reference proteome</keyword>
<dbReference type="Pfam" id="PF00535">
    <property type="entry name" value="Glycos_transf_2"/>
    <property type="match status" value="1"/>
</dbReference>
<feature type="domain" description="Glycosyltransferase 2-like" evidence="2">
    <location>
        <begin position="4"/>
        <end position="169"/>
    </location>
</feature>
<organism evidence="3 4">
    <name type="scientific">Methanohalarchaeum thermophilum</name>
    <dbReference type="NCBI Taxonomy" id="1903181"/>
    <lineage>
        <taxon>Archaea</taxon>
        <taxon>Methanobacteriati</taxon>
        <taxon>Methanobacteriota</taxon>
        <taxon>Methanonatronarchaeia</taxon>
        <taxon>Methanonatronarchaeales</taxon>
        <taxon>Methanonatronarchaeaceae</taxon>
        <taxon>Candidatus Methanohalarchaeum</taxon>
    </lineage>
</organism>
<name>A0A1Q6DSN7_METT1</name>
<comment type="caution">
    <text evidence="3">The sequence shown here is derived from an EMBL/GenBank/DDBJ whole genome shotgun (WGS) entry which is preliminary data.</text>
</comment>
<evidence type="ECO:0000313" key="4">
    <source>
        <dbReference type="Proteomes" id="UP000185744"/>
    </source>
</evidence>
<evidence type="ECO:0000259" key="2">
    <source>
        <dbReference type="Pfam" id="PF00535"/>
    </source>
</evidence>
<dbReference type="PANTHER" id="PTHR43685:SF3">
    <property type="entry name" value="SLR2126 PROTEIN"/>
    <property type="match status" value="1"/>
</dbReference>
<dbReference type="InParanoid" id="A0A1Q6DSN7"/>
<dbReference type="STRING" id="1903181.BTN85_2040"/>
<keyword evidence="1" id="KW-0472">Membrane</keyword>
<dbReference type="SUPFAM" id="SSF53448">
    <property type="entry name" value="Nucleotide-diphospho-sugar transferases"/>
    <property type="match status" value="1"/>
</dbReference>
<protein>
    <submittedName>
        <fullName evidence="3">Glycosyl transferase family 2</fullName>
    </submittedName>
</protein>
<keyword evidence="1" id="KW-1133">Transmembrane helix</keyword>
<evidence type="ECO:0000313" key="3">
    <source>
        <dbReference type="EMBL" id="OKY77390.1"/>
    </source>
</evidence>
<feature type="transmembrane region" description="Helical" evidence="1">
    <location>
        <begin position="242"/>
        <end position="275"/>
    </location>
</feature>
<sequence>MRVSVLVPTFNRKEKLEKCLDSLIFQDFDGNYEVIVIDDGSTDGTRSFLEDMGKNNEILKYFFQENKGPASARNKGIEESKGEIIFLTDDDVVMPEDWISSFLPEYNSEEIGGVGGYIEVPGKERSVFDDFNEKMSKEKYGIDNKKKVGGFESPAGGTGNMSYRKDILNDFRFDEKNFRNPGGEDADLKKRICNAGYKIVYLPVKGEHLHSLDFFDFIKNSFTRGKGIGSYTKKWNGLPKSIFLLPVAILTFLLGYFSFFFPIVFLILVFSYGFLKTKDISDTFFENLIFTSIYWCKKLSESIGVLMVYLKWN</sequence>
<proteinExistence type="predicted"/>
<dbReference type="EMBL" id="MSDW01000002">
    <property type="protein sequence ID" value="OKY77390.1"/>
    <property type="molecule type" value="Genomic_DNA"/>
</dbReference>
<accession>A0A1Q6DSN7</accession>
<evidence type="ECO:0000256" key="1">
    <source>
        <dbReference type="SAM" id="Phobius"/>
    </source>
</evidence>
<dbReference type="InterPro" id="IPR050834">
    <property type="entry name" value="Glycosyltransf_2"/>
</dbReference>
<keyword evidence="3" id="KW-0808">Transferase</keyword>
<dbReference type="InterPro" id="IPR001173">
    <property type="entry name" value="Glyco_trans_2-like"/>
</dbReference>
<dbReference type="InterPro" id="IPR029044">
    <property type="entry name" value="Nucleotide-diphossugar_trans"/>
</dbReference>
<dbReference type="GO" id="GO:0016740">
    <property type="term" value="F:transferase activity"/>
    <property type="evidence" value="ECO:0007669"/>
    <property type="project" value="UniProtKB-KW"/>
</dbReference>
<reference evidence="3" key="1">
    <citation type="submission" date="2016-12" db="EMBL/GenBank/DDBJ databases">
        <title>Discovery of methanogenic haloarchaea.</title>
        <authorList>
            <person name="Sorokin D.Y."/>
            <person name="Makarova K.S."/>
            <person name="Abbas B."/>
            <person name="Ferrer M."/>
            <person name="Golyshin P.N."/>
        </authorList>
    </citation>
    <scope>NUCLEOTIDE SEQUENCE [LARGE SCALE GENOMIC DNA]</scope>
    <source>
        <strain evidence="3">HMET1</strain>
    </source>
</reference>
<dbReference type="AlphaFoldDB" id="A0A1Q6DSN7"/>